<reference evidence="2" key="2">
    <citation type="journal article" date="2019" name="IMA Fungus">
        <title>Genome sequencing and comparison of five Tilletia species to identify candidate genes for the detection of regulated species infecting wheat.</title>
        <authorList>
            <person name="Nguyen H.D.T."/>
            <person name="Sultana T."/>
            <person name="Kesanakurti P."/>
            <person name="Hambleton S."/>
        </authorList>
    </citation>
    <scope>NUCLEOTIDE SEQUENCE</scope>
    <source>
        <strain evidence="2">DAOMC 236416</strain>
    </source>
</reference>
<dbReference type="PANTHER" id="PTHR33324:SF2">
    <property type="entry name" value="MYB_SANT-LIKE DNA-BINDING DOMAIN-CONTAINING PROTEIN"/>
    <property type="match status" value="1"/>
</dbReference>
<feature type="compositionally biased region" description="Basic and acidic residues" evidence="1">
    <location>
        <begin position="139"/>
        <end position="157"/>
    </location>
</feature>
<sequence length="481" mass="52121">MPPRRTRQSAARNVSQPQPTSSLPAVAESRQSPSDAAAHPSLHSPPLPLDHSSAPSASAGSLAPQPSSSGCSSPPPAPTTGSAGPDDSPNEGDAVNADVAPDPTAMTSAYSPQRRPPTANPSSSSSTVPELESVVDEAESARESRNGGESNQERGLGEGDNDNGPDYDGQTNAQSQSNNASIPKDTRRKNHRWDPHQEAQLVEALWEMEDLQSRMLGRKETGKGRSEKGALTAGLNELGRKIHGANALPAQLYRHKITSMHKKYNIAKEQLSQTGQNKTGTEIVEGSALEKERVKATRECHYFEMWHEMALDRRSSAPPRVRKSGGANMGSTSAGKRKETEEMEEEDGDQQESGSGGEEDGKNNEASNSGNNSRKRSASVDPSSQLPPESSSSSSSKRIRAPYRGADGFQELKKSLQKSQEAAEKRQEQVTQAILDNQESERKRKAKEMELQEKQLKLEEKKEETQRMTAEALMKLAEKLN</sequence>
<feature type="compositionally biased region" description="Polar residues" evidence="1">
    <location>
        <begin position="8"/>
        <end position="23"/>
    </location>
</feature>
<protein>
    <submittedName>
        <fullName evidence="2">Uncharacterized protein</fullName>
    </submittedName>
</protein>
<feature type="compositionally biased region" description="Polar residues" evidence="1">
    <location>
        <begin position="169"/>
        <end position="181"/>
    </location>
</feature>
<keyword evidence="3" id="KW-1185">Reference proteome</keyword>
<gene>
    <name evidence="2" type="ORF">A4X13_0g8152</name>
</gene>
<organism evidence="2 3">
    <name type="scientific">Tilletia indica</name>
    <dbReference type="NCBI Taxonomy" id="43049"/>
    <lineage>
        <taxon>Eukaryota</taxon>
        <taxon>Fungi</taxon>
        <taxon>Dikarya</taxon>
        <taxon>Basidiomycota</taxon>
        <taxon>Ustilaginomycotina</taxon>
        <taxon>Exobasidiomycetes</taxon>
        <taxon>Tilletiales</taxon>
        <taxon>Tilletiaceae</taxon>
        <taxon>Tilletia</taxon>
    </lineage>
</organism>
<evidence type="ECO:0000313" key="2">
    <source>
        <dbReference type="EMBL" id="KAE8239539.1"/>
    </source>
</evidence>
<evidence type="ECO:0000256" key="1">
    <source>
        <dbReference type="SAM" id="MobiDB-lite"/>
    </source>
</evidence>
<name>A0A8T8SG59_9BASI</name>
<feature type="region of interest" description="Disordered" evidence="1">
    <location>
        <begin position="313"/>
        <end position="448"/>
    </location>
</feature>
<evidence type="ECO:0000313" key="3">
    <source>
        <dbReference type="Proteomes" id="UP000077521"/>
    </source>
</evidence>
<dbReference type="EMBL" id="LWDF02001283">
    <property type="protein sequence ID" value="KAE8239539.1"/>
    <property type="molecule type" value="Genomic_DNA"/>
</dbReference>
<reference evidence="2" key="1">
    <citation type="submission" date="2016-04" db="EMBL/GenBank/DDBJ databases">
        <authorList>
            <person name="Nguyen H.D."/>
            <person name="Samba Siva P."/>
            <person name="Cullis J."/>
            <person name="Levesque C.A."/>
            <person name="Hambleton S."/>
        </authorList>
    </citation>
    <scope>NUCLEOTIDE SEQUENCE</scope>
    <source>
        <strain evidence="2">DAOMC 236416</strain>
    </source>
</reference>
<feature type="compositionally biased region" description="Low complexity" evidence="1">
    <location>
        <begin position="382"/>
        <end position="396"/>
    </location>
</feature>
<proteinExistence type="predicted"/>
<dbReference type="PANTHER" id="PTHR33324">
    <property type="entry name" value="EXPRESSED PROTEIN"/>
    <property type="match status" value="1"/>
</dbReference>
<feature type="region of interest" description="Disordered" evidence="1">
    <location>
        <begin position="1"/>
        <end position="192"/>
    </location>
</feature>
<feature type="compositionally biased region" description="Low complexity" evidence="1">
    <location>
        <begin position="49"/>
        <end position="72"/>
    </location>
</feature>
<feature type="compositionally biased region" description="Acidic residues" evidence="1">
    <location>
        <begin position="341"/>
        <end position="350"/>
    </location>
</feature>
<dbReference type="Proteomes" id="UP000077521">
    <property type="component" value="Unassembled WGS sequence"/>
</dbReference>
<dbReference type="AlphaFoldDB" id="A0A8T8SG59"/>
<feature type="compositionally biased region" description="Basic and acidic residues" evidence="1">
    <location>
        <begin position="439"/>
        <end position="448"/>
    </location>
</feature>
<comment type="caution">
    <text evidence="2">The sequence shown here is derived from an EMBL/GenBank/DDBJ whole genome shotgun (WGS) entry which is preliminary data.</text>
</comment>
<accession>A0A8T8SG59</accession>
<feature type="compositionally biased region" description="Low complexity" evidence="1">
    <location>
        <begin position="32"/>
        <end position="42"/>
    </location>
</feature>